<name>D7CY42_TRURR</name>
<reference evidence="4" key="1">
    <citation type="submission" date="2010-05" db="EMBL/GenBank/DDBJ databases">
        <title>The complete genome of Truepera radiovictris DSM 17093.</title>
        <authorList>
            <consortium name="US DOE Joint Genome Institute (JGI-PGF)"/>
            <person name="Lucas S."/>
            <person name="Copeland A."/>
            <person name="Lapidus A."/>
            <person name="Glavina del Rio T."/>
            <person name="Dalin E."/>
            <person name="Tice H."/>
            <person name="Bruce D."/>
            <person name="Goodwin L."/>
            <person name="Pitluck S."/>
            <person name="Kyrpides N."/>
            <person name="Mavromatis K."/>
            <person name="Ovchinnikova G."/>
            <person name="Munk A.C."/>
            <person name="Detter J.C."/>
            <person name="Han C."/>
            <person name="Tapia R."/>
            <person name="Land M."/>
            <person name="Hauser L."/>
            <person name="Markowitz V."/>
            <person name="Cheng J.-F."/>
            <person name="Hugenholtz P."/>
            <person name="Woyke T."/>
            <person name="Wu D."/>
            <person name="Tindall B."/>
            <person name="Pomrenke H.G."/>
            <person name="Brambilla E."/>
            <person name="Klenk H.-P."/>
            <person name="Eisen J.A."/>
        </authorList>
    </citation>
    <scope>NUCLEOTIDE SEQUENCE [LARGE SCALE GENOMIC DNA]</scope>
    <source>
        <strain evidence="4">DSM 17093 / CIP 108686 / LMG 22925 / RQ-24</strain>
    </source>
</reference>
<dbReference type="HOGENOM" id="CLU_147162_7_0_0"/>
<keyword evidence="4" id="KW-1185">Reference proteome</keyword>
<dbReference type="Gene3D" id="3.30.2310.20">
    <property type="entry name" value="RelE-like"/>
    <property type="match status" value="1"/>
</dbReference>
<dbReference type="STRING" id="649638.Trad_0262"/>
<dbReference type="Proteomes" id="UP000000379">
    <property type="component" value="Chromosome"/>
</dbReference>
<dbReference type="InterPro" id="IPR007712">
    <property type="entry name" value="RelE/ParE_toxin"/>
</dbReference>
<reference evidence="3 4" key="2">
    <citation type="journal article" date="2011" name="Stand. Genomic Sci.">
        <title>Complete genome sequence of Truepera radiovictrix type strain (RQ-24).</title>
        <authorList>
            <person name="Ivanova N."/>
            <person name="Rohde C."/>
            <person name="Munk C."/>
            <person name="Nolan M."/>
            <person name="Lucas S."/>
            <person name="Del Rio T.G."/>
            <person name="Tice H."/>
            <person name="Deshpande S."/>
            <person name="Cheng J.F."/>
            <person name="Tapia R."/>
            <person name="Han C."/>
            <person name="Goodwin L."/>
            <person name="Pitluck S."/>
            <person name="Liolios K."/>
            <person name="Mavromatis K."/>
            <person name="Mikhailova N."/>
            <person name="Pati A."/>
            <person name="Chen A."/>
            <person name="Palaniappan K."/>
            <person name="Land M."/>
            <person name="Hauser L."/>
            <person name="Chang Y.J."/>
            <person name="Jeffries C.D."/>
            <person name="Brambilla E."/>
            <person name="Rohde M."/>
            <person name="Goker M."/>
            <person name="Tindall B.J."/>
            <person name="Woyke T."/>
            <person name="Bristow J."/>
            <person name="Eisen J.A."/>
            <person name="Markowitz V."/>
            <person name="Hugenholtz P."/>
            <person name="Kyrpides N.C."/>
            <person name="Klenk H.P."/>
            <person name="Lapidus A."/>
        </authorList>
    </citation>
    <scope>NUCLEOTIDE SEQUENCE [LARGE SCALE GENOMIC DNA]</scope>
    <source>
        <strain evidence="4">DSM 17093 / CIP 108686 / LMG 22925 / RQ-24</strain>
    </source>
</reference>
<keyword evidence="2" id="KW-1133">Transmembrane helix</keyword>
<evidence type="ECO:0000256" key="2">
    <source>
        <dbReference type="SAM" id="Phobius"/>
    </source>
</evidence>
<dbReference type="KEGG" id="tra:Trad_0262"/>
<organism evidence="3 4">
    <name type="scientific">Truepera radiovictrix (strain DSM 17093 / CIP 108686 / LMG 22925 / RQ-24)</name>
    <dbReference type="NCBI Taxonomy" id="649638"/>
    <lineage>
        <taxon>Bacteria</taxon>
        <taxon>Thermotogati</taxon>
        <taxon>Deinococcota</taxon>
        <taxon>Deinococci</taxon>
        <taxon>Trueperales</taxon>
        <taxon>Trueperaceae</taxon>
        <taxon>Truepera</taxon>
    </lineage>
</organism>
<proteinExistence type="predicted"/>
<keyword evidence="1" id="KW-1277">Toxin-antitoxin system</keyword>
<gene>
    <name evidence="3" type="ordered locus">Trad_0262</name>
</gene>
<dbReference type="OrthoDB" id="278204at2"/>
<dbReference type="eggNOG" id="COG3668">
    <property type="taxonomic scope" value="Bacteria"/>
</dbReference>
<dbReference type="RefSeq" id="WP_013176782.1">
    <property type="nucleotide sequence ID" value="NC_014221.1"/>
</dbReference>
<feature type="transmembrane region" description="Helical" evidence="2">
    <location>
        <begin position="69"/>
        <end position="88"/>
    </location>
</feature>
<evidence type="ECO:0000313" key="4">
    <source>
        <dbReference type="Proteomes" id="UP000000379"/>
    </source>
</evidence>
<evidence type="ECO:0000313" key="3">
    <source>
        <dbReference type="EMBL" id="ADI13402.1"/>
    </source>
</evidence>
<dbReference type="AlphaFoldDB" id="D7CY42"/>
<dbReference type="Pfam" id="PF05016">
    <property type="entry name" value="ParE_toxin"/>
    <property type="match status" value="1"/>
</dbReference>
<accession>D7CY42</accession>
<dbReference type="InterPro" id="IPR035093">
    <property type="entry name" value="RelE/ParE_toxin_dom_sf"/>
</dbReference>
<keyword evidence="2" id="KW-0472">Membrane</keyword>
<dbReference type="EMBL" id="CP002049">
    <property type="protein sequence ID" value="ADI13402.1"/>
    <property type="molecule type" value="Genomic_DNA"/>
</dbReference>
<evidence type="ECO:0000256" key="1">
    <source>
        <dbReference type="ARBA" id="ARBA00022649"/>
    </source>
</evidence>
<keyword evidence="2" id="KW-0812">Transmembrane</keyword>
<protein>
    <submittedName>
        <fullName evidence="3">Plasmid stabilization system</fullName>
    </submittedName>
</protein>
<sequence length="101" mass="11483">MFETFREAYTEAALEELLEIEAYLEAQSSGLGKTFRSEFSATVDLLLEFPEAAPVVSPRGIRRRLLPRFPYAILYVLTKDLLLILAVAHTSRAPDYGKDRF</sequence>